<dbReference type="OrthoDB" id="5379851at2"/>
<dbReference type="RefSeq" id="WP_068732454.1">
    <property type="nucleotide sequence ID" value="NZ_LVYV01000010.1"/>
</dbReference>
<reference evidence="1 2" key="1">
    <citation type="submission" date="2016-03" db="EMBL/GenBank/DDBJ databases">
        <title>Microsymbionts genomes from the relict species Vavilovia formosa (Stev.) Fed.</title>
        <authorList>
            <person name="Kopat V."/>
            <person name="Chirak E."/>
            <person name="Kimeklis A."/>
            <person name="Andronov E."/>
        </authorList>
    </citation>
    <scope>NUCLEOTIDE SEQUENCE [LARGE SCALE GENOMIC DNA]</scope>
    <source>
        <strain evidence="1 2">Vaf07</strain>
    </source>
</reference>
<protein>
    <submittedName>
        <fullName evidence="1">Uncharacterized protein</fullName>
    </submittedName>
</protein>
<proteinExistence type="predicted"/>
<accession>A0A163ZJL9</accession>
<evidence type="ECO:0000313" key="1">
    <source>
        <dbReference type="EMBL" id="KZD23553.1"/>
    </source>
</evidence>
<dbReference type="AlphaFoldDB" id="A0A163ZJL9"/>
<dbReference type="STRING" id="943830.A4A58_27000"/>
<dbReference type="Pfam" id="PF21196">
    <property type="entry name" value="PcrA_UvrD_tudor"/>
    <property type="match status" value="1"/>
</dbReference>
<sequence length="170" mass="19106">MVQKPIIHMHEVGQRIPFDVSLYRSIAFSRTHPRDLVAAREKLQHAVDVVLSPNYQVENPVTNARGRLRLEHAATPEQKVVIDQLRAIEDRLAGLESPSRPQARGRSLPSSSPYINDNYISPYMVGEIVEHAKFGIGEIVEIEGSKLTIQFSASFGLKRVVDAFVYYPAK</sequence>
<organism evidence="1 2">
    <name type="scientific">Tardiphaga robiniae</name>
    <dbReference type="NCBI Taxonomy" id="943830"/>
    <lineage>
        <taxon>Bacteria</taxon>
        <taxon>Pseudomonadati</taxon>
        <taxon>Pseudomonadota</taxon>
        <taxon>Alphaproteobacteria</taxon>
        <taxon>Hyphomicrobiales</taxon>
        <taxon>Nitrobacteraceae</taxon>
        <taxon>Tardiphaga</taxon>
    </lineage>
</organism>
<evidence type="ECO:0000313" key="2">
    <source>
        <dbReference type="Proteomes" id="UP000076574"/>
    </source>
</evidence>
<name>A0A163ZJL9_9BRAD</name>
<gene>
    <name evidence="1" type="ORF">A4A58_27000</name>
</gene>
<dbReference type="EMBL" id="LVYV01000010">
    <property type="protein sequence ID" value="KZD23553.1"/>
    <property type="molecule type" value="Genomic_DNA"/>
</dbReference>
<keyword evidence="2" id="KW-1185">Reference proteome</keyword>
<dbReference type="Proteomes" id="UP000076574">
    <property type="component" value="Unassembled WGS sequence"/>
</dbReference>
<comment type="caution">
    <text evidence="1">The sequence shown here is derived from an EMBL/GenBank/DDBJ whole genome shotgun (WGS) entry which is preliminary data.</text>
</comment>